<reference evidence="1 2" key="1">
    <citation type="submission" date="2017-06" db="EMBL/GenBank/DDBJ databases">
        <title>Cmopartive genomic analysis of Ambrosia Fusariam Clade fungi.</title>
        <authorList>
            <person name="Stajich J.E."/>
            <person name="Carrillo J."/>
            <person name="Kijimoto T."/>
            <person name="Eskalen A."/>
            <person name="O'Donnell K."/>
            <person name="Kasson M."/>
        </authorList>
    </citation>
    <scope>NUCLEOTIDE SEQUENCE [LARGE SCALE GENOMIC DNA]</scope>
    <source>
        <strain evidence="1 2">NRRL 20438</strain>
    </source>
</reference>
<gene>
    <name evidence="1" type="ORF">CDV31_002899</name>
</gene>
<comment type="caution">
    <text evidence="1">The sequence shown here is derived from an EMBL/GenBank/DDBJ whole genome shotgun (WGS) entry which is preliminary data.</text>
</comment>
<proteinExistence type="predicted"/>
<dbReference type="EMBL" id="NIZV01000024">
    <property type="protein sequence ID" value="RSM18174.1"/>
    <property type="molecule type" value="Genomic_DNA"/>
</dbReference>
<accession>A0A428UV69</accession>
<protein>
    <submittedName>
        <fullName evidence="1">Uncharacterized protein</fullName>
    </submittedName>
</protein>
<keyword evidence="2" id="KW-1185">Reference proteome</keyword>
<evidence type="ECO:0000313" key="2">
    <source>
        <dbReference type="Proteomes" id="UP000288429"/>
    </source>
</evidence>
<organism evidence="1 2">
    <name type="scientific">Fusarium ambrosium</name>
    <dbReference type="NCBI Taxonomy" id="131363"/>
    <lineage>
        <taxon>Eukaryota</taxon>
        <taxon>Fungi</taxon>
        <taxon>Dikarya</taxon>
        <taxon>Ascomycota</taxon>
        <taxon>Pezizomycotina</taxon>
        <taxon>Sordariomycetes</taxon>
        <taxon>Hypocreomycetidae</taxon>
        <taxon>Hypocreales</taxon>
        <taxon>Nectriaceae</taxon>
        <taxon>Fusarium</taxon>
        <taxon>Fusarium solani species complex</taxon>
    </lineage>
</organism>
<dbReference type="AlphaFoldDB" id="A0A428UV69"/>
<sequence>MPAQASSPVAMSDAVTEQQRRLLLDIVTNDSDVKKSRSANTPVLKPGDLTTGEKMALVGLAEKLVAMQKSLPKQAGEAHCYQVLLGDIFKSWTSNEKIHHSPALPPRKLPGMNAQVGVLKTNHPEPFDEAEKPPKQSTARLAGAPALLDMVLFPEFEAMYGEGPWDEPIWEDTLWGGDIMSPSGWAFLWRDQDGHPLKHRFVKFADGVTKKDAQVRAIMEYDRNESERIITYNRERIANAARRRISKWAKDGTDGAPRVDEDDRLAESEIEKLHLAIDRVQETAQLLRDISDSLFTRSLGSTLSWIHAPVISSSSVTTSSSDEGDALQGHGVEDVMTNSFPQYQRFCNPAG</sequence>
<name>A0A428UV69_9HYPO</name>
<dbReference type="Proteomes" id="UP000288429">
    <property type="component" value="Unassembled WGS sequence"/>
</dbReference>
<evidence type="ECO:0000313" key="1">
    <source>
        <dbReference type="EMBL" id="RSM18174.1"/>
    </source>
</evidence>